<reference evidence="11 12" key="1">
    <citation type="submission" date="2023-07" db="EMBL/GenBank/DDBJ databases">
        <title>Sorghum-associated microbial communities from plants grown in Nebraska, USA.</title>
        <authorList>
            <person name="Schachtman D."/>
        </authorList>
    </citation>
    <scope>NUCLEOTIDE SEQUENCE [LARGE SCALE GENOMIC DNA]</scope>
    <source>
        <strain evidence="11 12">BE240</strain>
    </source>
</reference>
<keyword evidence="5 9" id="KW-0812">Transmembrane</keyword>
<comment type="caution">
    <text evidence="9">Lacks conserved residue(s) required for the propagation of feature annotation.</text>
</comment>
<evidence type="ECO:0000256" key="2">
    <source>
        <dbReference type="ARBA" id="ARBA00022448"/>
    </source>
</evidence>
<dbReference type="InterPro" id="IPR055348">
    <property type="entry name" value="DctQ"/>
</dbReference>
<dbReference type="InterPro" id="IPR007387">
    <property type="entry name" value="TRAP_DctQ"/>
</dbReference>
<dbReference type="Pfam" id="PF04290">
    <property type="entry name" value="DctQ"/>
    <property type="match status" value="1"/>
</dbReference>
<comment type="subunit">
    <text evidence="9">The complex comprises the extracytoplasmic solute receptor protein and the two transmembrane proteins.</text>
</comment>
<evidence type="ECO:0000256" key="9">
    <source>
        <dbReference type="RuleBase" id="RU369079"/>
    </source>
</evidence>
<sequence length="174" mass="18745">MEMLRRLNDRVTKILLVLAALLAFLLCFLVVADVIGRGAFNSPVKGTTEIVSLSIVVICFLQAGFAIRSGGMLNVDMFVLMGSPRVQSVMACIAALAGLVFFGVICYGSWDGAMHAWTSNEFEGEGALRVPVWPARFIVVLGTFMASISYLLMLLQNIGLAIQGKPPATFSTTH</sequence>
<organism evidence="11 12">
    <name type="scientific">Hydrogenophaga laconesensis</name>
    <dbReference type="NCBI Taxonomy" id="1805971"/>
    <lineage>
        <taxon>Bacteria</taxon>
        <taxon>Pseudomonadati</taxon>
        <taxon>Pseudomonadota</taxon>
        <taxon>Betaproteobacteria</taxon>
        <taxon>Burkholderiales</taxon>
        <taxon>Comamonadaceae</taxon>
        <taxon>Hydrogenophaga</taxon>
    </lineage>
</organism>
<accession>A0ABU1VHL2</accession>
<evidence type="ECO:0000256" key="6">
    <source>
        <dbReference type="ARBA" id="ARBA00022989"/>
    </source>
</evidence>
<keyword evidence="12" id="KW-1185">Reference proteome</keyword>
<evidence type="ECO:0000256" key="5">
    <source>
        <dbReference type="ARBA" id="ARBA00022692"/>
    </source>
</evidence>
<evidence type="ECO:0000259" key="10">
    <source>
        <dbReference type="Pfam" id="PF04290"/>
    </source>
</evidence>
<evidence type="ECO:0000256" key="7">
    <source>
        <dbReference type="ARBA" id="ARBA00023136"/>
    </source>
</evidence>
<protein>
    <recommendedName>
        <fullName evidence="9">TRAP transporter small permease protein</fullName>
    </recommendedName>
</protein>
<keyword evidence="7 9" id="KW-0472">Membrane</keyword>
<comment type="function">
    <text evidence="9">Part of the tripartite ATP-independent periplasmic (TRAP) transport system.</text>
</comment>
<comment type="caution">
    <text evidence="11">The sequence shown here is derived from an EMBL/GenBank/DDBJ whole genome shotgun (WGS) entry which is preliminary data.</text>
</comment>
<evidence type="ECO:0000313" key="12">
    <source>
        <dbReference type="Proteomes" id="UP001265550"/>
    </source>
</evidence>
<comment type="similarity">
    <text evidence="8 9">Belongs to the TRAP transporter small permease family.</text>
</comment>
<keyword evidence="3" id="KW-1003">Cell membrane</keyword>
<dbReference type="Proteomes" id="UP001265550">
    <property type="component" value="Unassembled WGS sequence"/>
</dbReference>
<feature type="transmembrane region" description="Helical" evidence="9">
    <location>
        <begin position="48"/>
        <end position="67"/>
    </location>
</feature>
<keyword evidence="2 9" id="KW-0813">Transport</keyword>
<dbReference type="PANTHER" id="PTHR35011">
    <property type="entry name" value="2,3-DIKETO-L-GULONATE TRAP TRANSPORTER SMALL PERMEASE PROTEIN YIAM"/>
    <property type="match status" value="1"/>
</dbReference>
<dbReference type="EMBL" id="JAVDWE010000018">
    <property type="protein sequence ID" value="MDR7096971.1"/>
    <property type="molecule type" value="Genomic_DNA"/>
</dbReference>
<gene>
    <name evidence="11" type="ORF">J2X09_004740</name>
</gene>
<name>A0ABU1VHL2_9BURK</name>
<feature type="domain" description="Tripartite ATP-independent periplasmic transporters DctQ component" evidence="10">
    <location>
        <begin position="26"/>
        <end position="157"/>
    </location>
</feature>
<evidence type="ECO:0000256" key="3">
    <source>
        <dbReference type="ARBA" id="ARBA00022475"/>
    </source>
</evidence>
<evidence type="ECO:0000256" key="8">
    <source>
        <dbReference type="ARBA" id="ARBA00038436"/>
    </source>
</evidence>
<keyword evidence="6 9" id="KW-1133">Transmembrane helix</keyword>
<evidence type="ECO:0000313" key="11">
    <source>
        <dbReference type="EMBL" id="MDR7096971.1"/>
    </source>
</evidence>
<comment type="subcellular location">
    <subcellularLocation>
        <location evidence="1 9">Cell inner membrane</location>
        <topology evidence="1 9">Multi-pass membrane protein</topology>
    </subcellularLocation>
</comment>
<evidence type="ECO:0000256" key="4">
    <source>
        <dbReference type="ARBA" id="ARBA00022519"/>
    </source>
</evidence>
<dbReference type="PANTHER" id="PTHR35011:SF10">
    <property type="entry name" value="TRAP TRANSPORTER SMALL PERMEASE PROTEIN"/>
    <property type="match status" value="1"/>
</dbReference>
<proteinExistence type="inferred from homology"/>
<keyword evidence="4 9" id="KW-0997">Cell inner membrane</keyword>
<dbReference type="RefSeq" id="WP_204735264.1">
    <property type="nucleotide sequence ID" value="NZ_JAVDWE010000018.1"/>
</dbReference>
<evidence type="ECO:0000256" key="1">
    <source>
        <dbReference type="ARBA" id="ARBA00004429"/>
    </source>
</evidence>
<feature type="transmembrane region" description="Helical" evidence="9">
    <location>
        <begin position="88"/>
        <end position="110"/>
    </location>
</feature>
<feature type="transmembrane region" description="Helical" evidence="9">
    <location>
        <begin position="130"/>
        <end position="155"/>
    </location>
</feature>